<name>A0A5J5IDW5_9BACT</name>
<dbReference type="EMBL" id="VYQF01000014">
    <property type="protein sequence ID" value="KAA9034568.1"/>
    <property type="molecule type" value="Genomic_DNA"/>
</dbReference>
<proteinExistence type="predicted"/>
<gene>
    <name evidence="1" type="ORF">FW778_22285</name>
</gene>
<accession>A0A5J5IDW5</accession>
<dbReference type="RefSeq" id="WP_150417115.1">
    <property type="nucleotide sequence ID" value="NZ_VYQF01000014.1"/>
</dbReference>
<evidence type="ECO:0000313" key="1">
    <source>
        <dbReference type="EMBL" id="KAA9034568.1"/>
    </source>
</evidence>
<reference evidence="1 2" key="1">
    <citation type="submission" date="2019-09" db="EMBL/GenBank/DDBJ databases">
        <title>Draft genome sequence of Ginsengibacter sp. BR5-29.</title>
        <authorList>
            <person name="Im W.-T."/>
        </authorList>
    </citation>
    <scope>NUCLEOTIDE SEQUENCE [LARGE SCALE GENOMIC DNA]</scope>
    <source>
        <strain evidence="1 2">BR5-29</strain>
    </source>
</reference>
<sequence length="117" mass="14049">MTVREKIFELNKQFQISYYDLRIDFFSYVAPSMFNEMKDFINSTIPKGHPLEHAKEKHIELIDHELKEMKAISEKINANYATKDNYLNAAKQNISQALWRVHDDIWRFDERILQQTI</sequence>
<dbReference type="Proteomes" id="UP000326903">
    <property type="component" value="Unassembled WGS sequence"/>
</dbReference>
<comment type="caution">
    <text evidence="1">The sequence shown here is derived from an EMBL/GenBank/DDBJ whole genome shotgun (WGS) entry which is preliminary data.</text>
</comment>
<protein>
    <submittedName>
        <fullName evidence="1">Uncharacterized protein</fullName>
    </submittedName>
</protein>
<dbReference type="AlphaFoldDB" id="A0A5J5IDW5"/>
<organism evidence="1 2">
    <name type="scientific">Ginsengibacter hankyongi</name>
    <dbReference type="NCBI Taxonomy" id="2607284"/>
    <lineage>
        <taxon>Bacteria</taxon>
        <taxon>Pseudomonadati</taxon>
        <taxon>Bacteroidota</taxon>
        <taxon>Chitinophagia</taxon>
        <taxon>Chitinophagales</taxon>
        <taxon>Chitinophagaceae</taxon>
        <taxon>Ginsengibacter</taxon>
    </lineage>
</organism>
<evidence type="ECO:0000313" key="2">
    <source>
        <dbReference type="Proteomes" id="UP000326903"/>
    </source>
</evidence>
<keyword evidence="2" id="KW-1185">Reference proteome</keyword>